<dbReference type="AlphaFoldDB" id="A0A5M6DBL9"/>
<dbReference type="RefSeq" id="WP_150089023.1">
    <property type="nucleotide sequence ID" value="NZ_VWSF01000010.1"/>
</dbReference>
<feature type="chain" id="PRO_5024321884" description="DUF6565 domain-containing protein" evidence="3">
    <location>
        <begin position="22"/>
        <end position="270"/>
    </location>
</feature>
<comment type="caution">
    <text evidence="5">The sequence shown here is derived from an EMBL/GenBank/DDBJ whole genome shotgun (WGS) entry which is preliminary data.</text>
</comment>
<keyword evidence="6" id="KW-1185">Reference proteome</keyword>
<proteinExistence type="predicted"/>
<name>A0A5M6DBL9_9BACT</name>
<feature type="compositionally biased region" description="Basic and acidic residues" evidence="2">
    <location>
        <begin position="226"/>
        <end position="236"/>
    </location>
</feature>
<evidence type="ECO:0000256" key="3">
    <source>
        <dbReference type="SAM" id="SignalP"/>
    </source>
</evidence>
<evidence type="ECO:0000313" key="5">
    <source>
        <dbReference type="EMBL" id="KAA5544773.1"/>
    </source>
</evidence>
<feature type="coiled-coil region" evidence="1">
    <location>
        <begin position="92"/>
        <end position="119"/>
    </location>
</feature>
<protein>
    <recommendedName>
        <fullName evidence="4">DUF6565 domain-containing protein</fullName>
    </recommendedName>
</protein>
<evidence type="ECO:0000313" key="6">
    <source>
        <dbReference type="Proteomes" id="UP000323426"/>
    </source>
</evidence>
<dbReference type="Proteomes" id="UP000323426">
    <property type="component" value="Unassembled WGS sequence"/>
</dbReference>
<dbReference type="Pfam" id="PF20203">
    <property type="entry name" value="DUF6565"/>
    <property type="match status" value="1"/>
</dbReference>
<evidence type="ECO:0000256" key="2">
    <source>
        <dbReference type="SAM" id="MobiDB-lite"/>
    </source>
</evidence>
<feature type="region of interest" description="Disordered" evidence="2">
    <location>
        <begin position="226"/>
        <end position="270"/>
    </location>
</feature>
<keyword evidence="3" id="KW-0732">Signal</keyword>
<dbReference type="EMBL" id="VWSF01000010">
    <property type="protein sequence ID" value="KAA5544773.1"/>
    <property type="molecule type" value="Genomic_DNA"/>
</dbReference>
<reference evidence="5 6" key="1">
    <citation type="submission" date="2019-09" db="EMBL/GenBank/DDBJ databases">
        <title>Genome sequence and assembly of Adhaeribacter sp.</title>
        <authorList>
            <person name="Chhetri G."/>
        </authorList>
    </citation>
    <scope>NUCLEOTIDE SEQUENCE [LARGE SCALE GENOMIC DNA]</scope>
    <source>
        <strain evidence="5 6">DK36</strain>
    </source>
</reference>
<dbReference type="InterPro" id="IPR046695">
    <property type="entry name" value="DUF6565"/>
</dbReference>
<evidence type="ECO:0000256" key="1">
    <source>
        <dbReference type="SAM" id="Coils"/>
    </source>
</evidence>
<organism evidence="5 6">
    <name type="scientific">Adhaeribacter rhizoryzae</name>
    <dbReference type="NCBI Taxonomy" id="2607907"/>
    <lineage>
        <taxon>Bacteria</taxon>
        <taxon>Pseudomonadati</taxon>
        <taxon>Bacteroidota</taxon>
        <taxon>Cytophagia</taxon>
        <taxon>Cytophagales</taxon>
        <taxon>Hymenobacteraceae</taxon>
        <taxon>Adhaeribacter</taxon>
    </lineage>
</organism>
<feature type="domain" description="DUF6565" evidence="4">
    <location>
        <begin position="166"/>
        <end position="243"/>
    </location>
</feature>
<feature type="signal peptide" evidence="3">
    <location>
        <begin position="1"/>
        <end position="21"/>
    </location>
</feature>
<keyword evidence="1" id="KW-0175">Coiled coil</keyword>
<accession>A0A5M6DBL9</accession>
<gene>
    <name evidence="5" type="ORF">F0145_13895</name>
</gene>
<dbReference type="PROSITE" id="PS51257">
    <property type="entry name" value="PROKAR_LIPOPROTEIN"/>
    <property type="match status" value="1"/>
</dbReference>
<sequence length="270" mass="29842">MKKLINIYAFTYLLLGSLVCTGISCTSTKQQEISAASEEAFSDFKNYVASVENSVSDEVIDAADKWREATANIETTYKEKESKLELYADKWNEERKAEIASLKNRYKTFREQQESAREARLASKAQMSATSTNGGVAADFNTTSISLMPATSVRVAFENFVSRLQENKDSYTKEDWQTINAFYAALETRREAIEDQLTSNDKYEIAKAKTKYAAIKGTTLAAPHVKEAASDVKDATKASAKKVGNAAEKVGSEVKSGTKKAVKKVDNKLD</sequence>
<evidence type="ECO:0000259" key="4">
    <source>
        <dbReference type="Pfam" id="PF20203"/>
    </source>
</evidence>